<sequence>MSGEIVFYHNPQSRAQMVHWMLHEVGVPFRVVRIDFEKAEHKTPEFLAINPMGKLPTLVHDGTVITETGAIITYLADAFPQAGLAPALHDRRRGTYLRWLFFAAGCFEPAILDTMFKRPPVERKGALGYGSYEDTVGALKTMLVPGPYILGDQFSAADVYVGSELSWASQFGAPGLNIPVFADYIARITDRPAYKRAALADGRGEPKNKS</sequence>
<dbReference type="InterPro" id="IPR040079">
    <property type="entry name" value="Glutathione_S-Trfase"/>
</dbReference>
<evidence type="ECO:0000313" key="3">
    <source>
        <dbReference type="EMBL" id="APZ78836.1"/>
    </source>
</evidence>
<dbReference type="CDD" id="cd03207">
    <property type="entry name" value="GST_C_8"/>
    <property type="match status" value="1"/>
</dbReference>
<dbReference type="Gene3D" id="1.20.1050.10">
    <property type="match status" value="1"/>
</dbReference>
<feature type="domain" description="GST C-terminal" evidence="2">
    <location>
        <begin position="89"/>
        <end position="210"/>
    </location>
</feature>
<dbReference type="PROSITE" id="PS50404">
    <property type="entry name" value="GST_NTER"/>
    <property type="match status" value="1"/>
</dbReference>
<dbReference type="SFLD" id="SFLDS00019">
    <property type="entry name" value="Glutathione_Transferase_(cytos"/>
    <property type="match status" value="1"/>
</dbReference>
<organism evidence="3">
    <name type="scientific">Stigmatella aurantiaca Sg a15</name>
    <dbReference type="NCBI Taxonomy" id="675526"/>
    <lineage>
        <taxon>Bacteria</taxon>
        <taxon>Pseudomonadati</taxon>
        <taxon>Myxococcota</taxon>
        <taxon>Myxococcia</taxon>
        <taxon>Myxococcales</taxon>
        <taxon>Cystobacterineae</taxon>
        <taxon>Archangiaceae</taxon>
        <taxon>Stigmatella</taxon>
    </lineage>
</organism>
<dbReference type="AlphaFoldDB" id="A0A1P8VQF0"/>
<dbReference type="SUPFAM" id="SSF52833">
    <property type="entry name" value="Thioredoxin-like"/>
    <property type="match status" value="1"/>
</dbReference>
<proteinExistence type="predicted"/>
<dbReference type="SUPFAM" id="SSF47616">
    <property type="entry name" value="GST C-terminal domain-like"/>
    <property type="match status" value="1"/>
</dbReference>
<reference evidence="3" key="1">
    <citation type="journal article" date="2017" name="ACS Chem. Biol.">
        <title>Genomics-Guided Exploitation of Lipopeptide Diversity in Myxobacteria.</title>
        <authorList>
            <person name="Burgard C."/>
            <person name="Zaburannyi N."/>
            <person name="Nadmid S."/>
            <person name="Maier J."/>
            <person name="Jenke-Kodama H."/>
            <person name="Luxenburger E."/>
            <person name="Bernauer H.S."/>
            <person name="Wenzel S.C."/>
        </authorList>
    </citation>
    <scope>NUCLEOTIDE SEQUENCE</scope>
    <source>
        <strain evidence="3">Sg a15</strain>
    </source>
</reference>
<keyword evidence="3" id="KW-0808">Transferase</keyword>
<dbReference type="SFLD" id="SFLDG00358">
    <property type="entry name" value="Main_(cytGST)"/>
    <property type="match status" value="1"/>
</dbReference>
<name>A0A1P8VQF0_STIAU</name>
<accession>A0A1P8VQF0</accession>
<dbReference type="SFLD" id="SFLDG01150">
    <property type="entry name" value="Main.1:_Beta-like"/>
    <property type="match status" value="1"/>
</dbReference>
<protein>
    <submittedName>
        <fullName evidence="3">Glutathione S-transferase</fullName>
    </submittedName>
</protein>
<feature type="domain" description="GST N-terminal" evidence="1">
    <location>
        <begin position="2"/>
        <end position="83"/>
    </location>
</feature>
<dbReference type="InterPro" id="IPR036249">
    <property type="entry name" value="Thioredoxin-like_sf"/>
</dbReference>
<evidence type="ECO:0000259" key="2">
    <source>
        <dbReference type="PROSITE" id="PS50405"/>
    </source>
</evidence>
<dbReference type="Gene3D" id="3.40.30.10">
    <property type="entry name" value="Glutaredoxin"/>
    <property type="match status" value="1"/>
</dbReference>
<dbReference type="PROSITE" id="PS50405">
    <property type="entry name" value="GST_CTER"/>
    <property type="match status" value="1"/>
</dbReference>
<dbReference type="Pfam" id="PF02798">
    <property type="entry name" value="GST_N"/>
    <property type="match status" value="1"/>
</dbReference>
<dbReference type="PANTHER" id="PTHR44051:SF21">
    <property type="entry name" value="GLUTATHIONE S-TRANSFERASE FAMILY PROTEIN"/>
    <property type="match status" value="1"/>
</dbReference>
<dbReference type="InterPro" id="IPR004045">
    <property type="entry name" value="Glutathione_S-Trfase_N"/>
</dbReference>
<dbReference type="PANTHER" id="PTHR44051">
    <property type="entry name" value="GLUTATHIONE S-TRANSFERASE-RELATED"/>
    <property type="match status" value="1"/>
</dbReference>
<dbReference type="GO" id="GO:0016740">
    <property type="term" value="F:transferase activity"/>
    <property type="evidence" value="ECO:0007669"/>
    <property type="project" value="UniProtKB-KW"/>
</dbReference>
<evidence type="ECO:0000259" key="1">
    <source>
        <dbReference type="PROSITE" id="PS50404"/>
    </source>
</evidence>
<dbReference type="EMBL" id="KX622600">
    <property type="protein sequence ID" value="APZ78836.1"/>
    <property type="molecule type" value="Genomic_DNA"/>
</dbReference>
<dbReference type="CDD" id="cd03046">
    <property type="entry name" value="GST_N_GTT1_like"/>
    <property type="match status" value="1"/>
</dbReference>
<dbReference type="InterPro" id="IPR010987">
    <property type="entry name" value="Glutathione-S-Trfase_C-like"/>
</dbReference>
<dbReference type="InterPro" id="IPR036282">
    <property type="entry name" value="Glutathione-S-Trfase_C_sf"/>
</dbReference>